<protein>
    <submittedName>
        <fullName evidence="1">Uncharacterized protein</fullName>
    </submittedName>
</protein>
<name>A0AA40BNG3_9PEZI</name>
<reference evidence="1" key="1">
    <citation type="submission" date="2023-06" db="EMBL/GenBank/DDBJ databases">
        <title>Genome-scale phylogeny and comparative genomics of the fungal order Sordariales.</title>
        <authorList>
            <consortium name="Lawrence Berkeley National Laboratory"/>
            <person name="Hensen N."/>
            <person name="Bonometti L."/>
            <person name="Westerberg I."/>
            <person name="Brannstrom I.O."/>
            <person name="Guillou S."/>
            <person name="Cros-Aarteil S."/>
            <person name="Calhoun S."/>
            <person name="Haridas S."/>
            <person name="Kuo A."/>
            <person name="Mondo S."/>
            <person name="Pangilinan J."/>
            <person name="Riley R."/>
            <person name="Labutti K."/>
            <person name="Andreopoulos B."/>
            <person name="Lipzen A."/>
            <person name="Chen C."/>
            <person name="Yanf M."/>
            <person name="Daum C."/>
            <person name="Ng V."/>
            <person name="Clum A."/>
            <person name="Steindorff A."/>
            <person name="Ohm R."/>
            <person name="Martin F."/>
            <person name="Silar P."/>
            <person name="Natvig D."/>
            <person name="Lalanne C."/>
            <person name="Gautier V."/>
            <person name="Ament-Velasquez S.L."/>
            <person name="Kruys A."/>
            <person name="Hutchinson M.I."/>
            <person name="Powell A.J."/>
            <person name="Barry K."/>
            <person name="Miller A.N."/>
            <person name="Grigoriev I.V."/>
            <person name="Debuchy R."/>
            <person name="Gladieux P."/>
            <person name="Thoren M.H."/>
            <person name="Johannesson H."/>
        </authorList>
    </citation>
    <scope>NUCLEOTIDE SEQUENCE</scope>
    <source>
        <strain evidence="1">CBS 540.89</strain>
    </source>
</reference>
<comment type="caution">
    <text evidence="1">The sequence shown here is derived from an EMBL/GenBank/DDBJ whole genome shotgun (WGS) entry which is preliminary data.</text>
</comment>
<organism evidence="1 2">
    <name type="scientific">Apiosordaria backusii</name>
    <dbReference type="NCBI Taxonomy" id="314023"/>
    <lineage>
        <taxon>Eukaryota</taxon>
        <taxon>Fungi</taxon>
        <taxon>Dikarya</taxon>
        <taxon>Ascomycota</taxon>
        <taxon>Pezizomycotina</taxon>
        <taxon>Sordariomycetes</taxon>
        <taxon>Sordariomycetidae</taxon>
        <taxon>Sordariales</taxon>
        <taxon>Lasiosphaeriaceae</taxon>
        <taxon>Apiosordaria</taxon>
    </lineage>
</organism>
<evidence type="ECO:0000313" key="1">
    <source>
        <dbReference type="EMBL" id="KAK0737447.1"/>
    </source>
</evidence>
<proteinExistence type="predicted"/>
<evidence type="ECO:0000313" key="2">
    <source>
        <dbReference type="Proteomes" id="UP001172159"/>
    </source>
</evidence>
<dbReference type="EMBL" id="JAUKTV010000005">
    <property type="protein sequence ID" value="KAK0737447.1"/>
    <property type="molecule type" value="Genomic_DNA"/>
</dbReference>
<sequence length="187" mass="20475">MATICGTITETANMTDETGDIFTPLVDTHPRQRGRGMPWAGVVPYPRPRRLENPTDIQCRAPKLHLQCGHLPTSCISSPEIPPKAFPCQEDHAQINANCQETGYGDSSSAHVSVLPHQKLWPTSHCDKPIPDFGAASPELATSLLGPSQLKLLGFRLSVYVTVRRVIYTDTPQASTASFAITLMLLW</sequence>
<keyword evidence="2" id="KW-1185">Reference proteome</keyword>
<dbReference type="Proteomes" id="UP001172159">
    <property type="component" value="Unassembled WGS sequence"/>
</dbReference>
<dbReference type="AlphaFoldDB" id="A0AA40BNG3"/>
<gene>
    <name evidence="1" type="ORF">B0T21DRAFT_347817</name>
</gene>
<accession>A0AA40BNG3</accession>